<dbReference type="Pfam" id="PF00717">
    <property type="entry name" value="Peptidase_S24"/>
    <property type="match status" value="1"/>
</dbReference>
<dbReference type="GO" id="GO:0003677">
    <property type="term" value="F:DNA binding"/>
    <property type="evidence" value="ECO:0007669"/>
    <property type="project" value="InterPro"/>
</dbReference>
<accession>A0A351R8H9</accession>
<dbReference type="CDD" id="cd06529">
    <property type="entry name" value="S24_LexA-like"/>
    <property type="match status" value="1"/>
</dbReference>
<feature type="domain" description="Peptidase S24/S26A/S26B/S26C" evidence="8">
    <location>
        <begin position="78"/>
        <end position="191"/>
    </location>
</feature>
<dbReference type="InterPro" id="IPR050077">
    <property type="entry name" value="LexA_repressor"/>
</dbReference>
<reference evidence="9 10" key="1">
    <citation type="journal article" date="2018" name="Nat. Biotechnol.">
        <title>A standardized bacterial taxonomy based on genome phylogeny substantially revises the tree of life.</title>
        <authorList>
            <person name="Parks D.H."/>
            <person name="Chuvochina M."/>
            <person name="Waite D.W."/>
            <person name="Rinke C."/>
            <person name="Skarshewski A."/>
            <person name="Chaumeil P.A."/>
            <person name="Hugenholtz P."/>
        </authorList>
    </citation>
    <scope>NUCLEOTIDE SEQUENCE [LARGE SCALE GENOMIC DNA]</scope>
    <source>
        <strain evidence="9">UBA9958</strain>
    </source>
</reference>
<dbReference type="GO" id="GO:0016787">
    <property type="term" value="F:hydrolase activity"/>
    <property type="evidence" value="ECO:0007669"/>
    <property type="project" value="UniProtKB-KW"/>
</dbReference>
<dbReference type="GO" id="GO:0009432">
    <property type="term" value="P:SOS response"/>
    <property type="evidence" value="ECO:0007669"/>
    <property type="project" value="UniProtKB-KW"/>
</dbReference>
<protein>
    <submittedName>
        <fullName evidence="9">LexA family transcriptional repressor</fullName>
    </submittedName>
</protein>
<dbReference type="GO" id="GO:0006281">
    <property type="term" value="P:DNA repair"/>
    <property type="evidence" value="ECO:0007669"/>
    <property type="project" value="UniProtKB-KW"/>
</dbReference>
<gene>
    <name evidence="9" type="ORF">DCW48_01330</name>
</gene>
<evidence type="ECO:0000313" key="10">
    <source>
        <dbReference type="Proteomes" id="UP000264313"/>
    </source>
</evidence>
<dbReference type="PANTHER" id="PTHR33516">
    <property type="entry name" value="LEXA REPRESSOR"/>
    <property type="match status" value="1"/>
</dbReference>
<evidence type="ECO:0000256" key="3">
    <source>
        <dbReference type="ARBA" id="ARBA00022801"/>
    </source>
</evidence>
<keyword evidence="3 7" id="KW-0378">Hydrolase</keyword>
<dbReference type="InterPro" id="IPR039418">
    <property type="entry name" value="LexA-like"/>
</dbReference>
<evidence type="ECO:0000256" key="1">
    <source>
        <dbReference type="ARBA" id="ARBA00007484"/>
    </source>
</evidence>
<comment type="caution">
    <text evidence="9">The sequence shown here is derived from an EMBL/GenBank/DDBJ whole genome shotgun (WGS) entry which is preliminary data.</text>
</comment>
<sequence length="198" mass="22447">MTDFNQTQAFDLEKLGQLRDYFASYHSLPSYSYMQQLLNMRSKDTISKLIARLKLMGFLDVAPDKKLSPGRRFFERPLSNSTVQAGAFSATHHEGGDYITIDEHLVKKPSITELIPVRGDSMKDLGIMDGDTVVVEKRPTANIGDIVVAIIDDKFTIKTLGKENNQFVLIPANKEFETIRPKEQFYIYGVVAGQFRTY</sequence>
<keyword evidence="4 7" id="KW-0068">Autocatalytic cleavage</keyword>
<dbReference type="PANTHER" id="PTHR33516:SF2">
    <property type="entry name" value="LEXA REPRESSOR-RELATED"/>
    <property type="match status" value="1"/>
</dbReference>
<dbReference type="InterPro" id="IPR006197">
    <property type="entry name" value="Peptidase_S24_LexA"/>
</dbReference>
<dbReference type="Gene3D" id="2.10.109.10">
    <property type="entry name" value="Umud Fragment, subunit A"/>
    <property type="match status" value="1"/>
</dbReference>
<dbReference type="AlphaFoldDB" id="A0A351R8H9"/>
<dbReference type="InterPro" id="IPR036286">
    <property type="entry name" value="LexA/Signal_pep-like_sf"/>
</dbReference>
<evidence type="ECO:0000256" key="6">
    <source>
        <dbReference type="ARBA" id="ARBA00023236"/>
    </source>
</evidence>
<dbReference type="InterPro" id="IPR015927">
    <property type="entry name" value="Peptidase_S24_S26A/B/C"/>
</dbReference>
<dbReference type="PRINTS" id="PR00726">
    <property type="entry name" value="LEXASERPTASE"/>
</dbReference>
<evidence type="ECO:0000256" key="7">
    <source>
        <dbReference type="RuleBase" id="RU003991"/>
    </source>
</evidence>
<evidence type="ECO:0000256" key="2">
    <source>
        <dbReference type="ARBA" id="ARBA00022763"/>
    </source>
</evidence>
<proteinExistence type="inferred from homology"/>
<keyword evidence="5" id="KW-0234">DNA repair</keyword>
<evidence type="ECO:0000259" key="8">
    <source>
        <dbReference type="Pfam" id="PF00717"/>
    </source>
</evidence>
<dbReference type="Proteomes" id="UP000264313">
    <property type="component" value="Unassembled WGS sequence"/>
</dbReference>
<evidence type="ECO:0000313" key="9">
    <source>
        <dbReference type="EMBL" id="HBA08350.1"/>
    </source>
</evidence>
<dbReference type="SUPFAM" id="SSF51306">
    <property type="entry name" value="LexA/Signal peptidase"/>
    <property type="match status" value="1"/>
</dbReference>
<name>A0A351R8H9_9PROT</name>
<keyword evidence="2" id="KW-0227">DNA damage</keyword>
<keyword evidence="6" id="KW-0742">SOS response</keyword>
<evidence type="ECO:0000256" key="5">
    <source>
        <dbReference type="ARBA" id="ARBA00023204"/>
    </source>
</evidence>
<dbReference type="EMBL" id="DNAA01000035">
    <property type="protein sequence ID" value="HBA08350.1"/>
    <property type="molecule type" value="Genomic_DNA"/>
</dbReference>
<organism evidence="9 10">
    <name type="scientific">Methylotenera mobilis</name>
    <dbReference type="NCBI Taxonomy" id="359408"/>
    <lineage>
        <taxon>Bacteria</taxon>
        <taxon>Pseudomonadati</taxon>
        <taxon>Pseudomonadota</taxon>
        <taxon>Betaproteobacteria</taxon>
        <taxon>Nitrosomonadales</taxon>
        <taxon>Methylophilaceae</taxon>
        <taxon>Methylotenera</taxon>
    </lineage>
</organism>
<comment type="similarity">
    <text evidence="1 7">Belongs to the peptidase S24 family.</text>
</comment>
<dbReference type="GO" id="GO:0006355">
    <property type="term" value="P:regulation of DNA-templated transcription"/>
    <property type="evidence" value="ECO:0007669"/>
    <property type="project" value="InterPro"/>
</dbReference>
<evidence type="ECO:0000256" key="4">
    <source>
        <dbReference type="ARBA" id="ARBA00022813"/>
    </source>
</evidence>
<dbReference type="STRING" id="1132855.GCA_000384255_00726"/>